<dbReference type="PRINTS" id="PR00868">
    <property type="entry name" value="DNAPOLI"/>
</dbReference>
<dbReference type="GO" id="GO:0006302">
    <property type="term" value="P:double-strand break repair"/>
    <property type="evidence" value="ECO:0007669"/>
    <property type="project" value="TreeGrafter"/>
</dbReference>
<keyword evidence="4" id="KW-0540">Nuclease</keyword>
<name>A0A6J5LXW6_9CAUD</name>
<proteinExistence type="predicted"/>
<dbReference type="Gene3D" id="1.20.1060.10">
    <property type="entry name" value="Taq DNA Polymerase, Chain T, domain 4"/>
    <property type="match status" value="1"/>
</dbReference>
<gene>
    <name evidence="4" type="ORF">UFOVP337_35</name>
</gene>
<organism evidence="4">
    <name type="scientific">uncultured Caudovirales phage</name>
    <dbReference type="NCBI Taxonomy" id="2100421"/>
    <lineage>
        <taxon>Viruses</taxon>
        <taxon>Duplodnaviria</taxon>
        <taxon>Heunggongvirae</taxon>
        <taxon>Uroviricota</taxon>
        <taxon>Caudoviricetes</taxon>
        <taxon>Peduoviridae</taxon>
        <taxon>Maltschvirus</taxon>
        <taxon>Maltschvirus maltsch</taxon>
    </lineage>
</organism>
<sequence>MNLVVDLETTIRCPVGNSSGNPMWRGNKVIAWGCCGTDGGTAGYKYDKDGLDLTPLRNLCDTASLVIGHNVKFDLLYIYRDTNNTLPRIWDTQLAAYLLSGQRHLYASLDELTKEYIGAHALKDDKIKAYWKSGMDTPDIPREELMDYLKGDVENTVTIFEQQWAEAEGLDILPLMFTQMDALRATIEMNRNGMRVDWMYVHAQRDFYDIMLKSAQATVAEEAPDLDTASPKQLSLYFFGGEEKYKEKVDDGFYKNGKPKTKTVESVRRITGKYAPAGELGKGGYYSTDDAVLKELAAGGDTVAQQLLLIREYSKIKDTYYEGLIGLRFPDDNIYPNLNHCATKTGRLSATNPNLQNQTETGDVKRAYVSRYGEDGNILELDYSQLEMVALAYLADDKQLIDDINNGRDMHRELYKGMYGRYPTDKERKPFKRFSFLLVYGGGATTLMAQSGCDRATAKKFINTFYSRYTGVKRYHEEIVAKAEKEAVVSYDPDKSGPQYTYYHTSPTGRHYIFNKYPNEYKGGLSFSPTELKNWPIQGFATGDVVPMMVGILLRKLEDAKLTPDVKLVMTVHDSVVLDVPIDKLNECAILAKQTLEDAPKYMKSIFNIDFPCQLGVGVDAGLNWQDKIVLLKEDK</sequence>
<dbReference type="InterPro" id="IPR012337">
    <property type="entry name" value="RNaseH-like_sf"/>
</dbReference>
<dbReference type="SMART" id="SM00482">
    <property type="entry name" value="POLAc"/>
    <property type="match status" value="1"/>
</dbReference>
<dbReference type="SUPFAM" id="SSF56672">
    <property type="entry name" value="DNA/RNA polymerases"/>
    <property type="match status" value="1"/>
</dbReference>
<dbReference type="InterPro" id="IPR002562">
    <property type="entry name" value="3'-5'_exonuclease_dom"/>
</dbReference>
<accession>A0A6J5LXW6</accession>
<dbReference type="Pfam" id="PF01612">
    <property type="entry name" value="DNA_pol_A_exo1"/>
    <property type="match status" value="1"/>
</dbReference>
<dbReference type="PANTHER" id="PTHR10133">
    <property type="entry name" value="DNA POLYMERASE I"/>
    <property type="match status" value="1"/>
</dbReference>
<evidence type="ECO:0000259" key="3">
    <source>
        <dbReference type="SMART" id="SM00482"/>
    </source>
</evidence>
<dbReference type="GO" id="GO:0039693">
    <property type="term" value="P:viral DNA genome replication"/>
    <property type="evidence" value="ECO:0007669"/>
    <property type="project" value="UniProtKB-KW"/>
</dbReference>
<keyword evidence="2" id="KW-1194">Viral DNA replication</keyword>
<dbReference type="InterPro" id="IPR043502">
    <property type="entry name" value="DNA/RNA_pol_sf"/>
</dbReference>
<keyword evidence="4" id="KW-0269">Exonuclease</keyword>
<feature type="domain" description="DNA-directed DNA polymerase family A palm" evidence="3">
    <location>
        <begin position="363"/>
        <end position="584"/>
    </location>
</feature>
<dbReference type="GO" id="GO:0003677">
    <property type="term" value="F:DNA binding"/>
    <property type="evidence" value="ECO:0007669"/>
    <property type="project" value="InterPro"/>
</dbReference>
<dbReference type="InterPro" id="IPR001098">
    <property type="entry name" value="DNA-dir_DNA_pol_A_palm_dom"/>
</dbReference>
<dbReference type="Gene3D" id="3.30.420.10">
    <property type="entry name" value="Ribonuclease H-like superfamily/Ribonuclease H"/>
    <property type="match status" value="1"/>
</dbReference>
<evidence type="ECO:0000313" key="4">
    <source>
        <dbReference type="EMBL" id="CAB4139345.1"/>
    </source>
</evidence>
<dbReference type="PANTHER" id="PTHR10133:SF27">
    <property type="entry name" value="DNA POLYMERASE NU"/>
    <property type="match status" value="1"/>
</dbReference>
<evidence type="ECO:0000256" key="1">
    <source>
        <dbReference type="ARBA" id="ARBA00022705"/>
    </source>
</evidence>
<protein>
    <submittedName>
        <fullName evidence="4">PolA DNA polymerase I - 3'-5' exonuclease and polymerase domains</fullName>
    </submittedName>
</protein>
<evidence type="ECO:0000256" key="2">
    <source>
        <dbReference type="ARBA" id="ARBA00023109"/>
    </source>
</evidence>
<dbReference type="InterPro" id="IPR002298">
    <property type="entry name" value="DNA_polymerase_A"/>
</dbReference>
<dbReference type="Gene3D" id="1.10.150.20">
    <property type="entry name" value="5' to 3' exonuclease, C-terminal subdomain"/>
    <property type="match status" value="1"/>
</dbReference>
<reference evidence="4" key="1">
    <citation type="submission" date="2020-04" db="EMBL/GenBank/DDBJ databases">
        <authorList>
            <person name="Chiriac C."/>
            <person name="Salcher M."/>
            <person name="Ghai R."/>
            <person name="Kavagutti S V."/>
        </authorList>
    </citation>
    <scope>NUCLEOTIDE SEQUENCE</scope>
</reference>
<dbReference type="SUPFAM" id="SSF53098">
    <property type="entry name" value="Ribonuclease H-like"/>
    <property type="match status" value="1"/>
</dbReference>
<dbReference type="GO" id="GO:0003887">
    <property type="term" value="F:DNA-directed DNA polymerase activity"/>
    <property type="evidence" value="ECO:0007669"/>
    <property type="project" value="InterPro"/>
</dbReference>
<dbReference type="GO" id="GO:0008408">
    <property type="term" value="F:3'-5' exonuclease activity"/>
    <property type="evidence" value="ECO:0007669"/>
    <property type="project" value="InterPro"/>
</dbReference>
<dbReference type="GO" id="GO:0006261">
    <property type="term" value="P:DNA-templated DNA replication"/>
    <property type="evidence" value="ECO:0007669"/>
    <property type="project" value="InterPro"/>
</dbReference>
<dbReference type="Gene3D" id="3.30.70.370">
    <property type="match status" value="1"/>
</dbReference>
<dbReference type="Pfam" id="PF00476">
    <property type="entry name" value="DNA_pol_A"/>
    <property type="match status" value="1"/>
</dbReference>
<dbReference type="InterPro" id="IPR036397">
    <property type="entry name" value="RNaseH_sf"/>
</dbReference>
<dbReference type="EMBL" id="LR796354">
    <property type="protein sequence ID" value="CAB4139345.1"/>
    <property type="molecule type" value="Genomic_DNA"/>
</dbReference>
<keyword evidence="1" id="KW-0235">DNA replication</keyword>
<keyword evidence="4" id="KW-0378">Hydrolase</keyword>